<keyword evidence="2" id="KW-0808">Transferase</keyword>
<dbReference type="AlphaFoldDB" id="A0A2U9IXI3"/>
<sequence>MKRVESFWIPDSIQSVWMIAFEFKGITSSGGLGAAVYALSTSLVKKGIRVNVIMPSHGRHMDGIFRSKLKLQEIPTSTSGVRKGADGGSYPFRLGFERGEIEGVEITMVKGLDFNTGRIMDSWGVYDYAMEKSSLLTRGIEHLISGLTLEEVPSLIHAHDWHAVVPGVKAKMSLEERRIIVPLVYTVHLLNKVGAPWHFGSEDWSGLENCGHYIWTVSKHVLKNTRELWDSCDGKIERFGLYEADLITTVSKNYLLNDVLPFLGNFAENKSCVIYNGTDWDVDQIRNYAVATLGSDNRAIVREKLFQSLKANKFIPSDYNVGNILWANRSRLGIRDDWSYEPLDKGQLVLFAGRLVYQKGIDILLRAFRGVIDRIPDARLVILGIPSDDYGLIQDLVDRASELRDNVRLLALSTMDQNLFKLWHYSASVMGMPSRWEPFGITAIEAMASGTPVVASATGGLVEIIDDLRVSNEGNGFLVEKENIESLRSALIDSLLLSTSSETGDKSIQDQVSLGVRERSWDKVRLNAIAKVNSTFRWGTIADQAQECYSKALLMAKYRASAYL</sequence>
<evidence type="ECO:0000313" key="6">
    <source>
        <dbReference type="Proteomes" id="UP000247586"/>
    </source>
</evidence>
<name>A0A2U9IXI3_9CREN</name>
<proteinExistence type="predicted"/>
<dbReference type="RefSeq" id="WP_110369848.1">
    <property type="nucleotide sequence ID" value="NZ_CP029287.2"/>
</dbReference>
<dbReference type="KEGG" id="mhk:DFR87_11805"/>
<keyword evidence="6" id="KW-1185">Reference proteome</keyword>
<dbReference type="GeneID" id="36836037"/>
<evidence type="ECO:0000259" key="4">
    <source>
        <dbReference type="Pfam" id="PF08323"/>
    </source>
</evidence>
<organism evidence="5 6">
    <name type="scientific">Metallosphaera hakonensis JCM 8857 = DSM 7519</name>
    <dbReference type="NCBI Taxonomy" id="1293036"/>
    <lineage>
        <taxon>Archaea</taxon>
        <taxon>Thermoproteota</taxon>
        <taxon>Thermoprotei</taxon>
        <taxon>Sulfolobales</taxon>
        <taxon>Sulfolobaceae</taxon>
        <taxon>Metallosphaera</taxon>
    </lineage>
</organism>
<evidence type="ECO:0000313" key="5">
    <source>
        <dbReference type="EMBL" id="AWS00727.1"/>
    </source>
</evidence>
<evidence type="ECO:0000256" key="2">
    <source>
        <dbReference type="ARBA" id="ARBA00022679"/>
    </source>
</evidence>
<gene>
    <name evidence="5" type="ORF">DFR87_11805</name>
</gene>
<dbReference type="PANTHER" id="PTHR45825">
    <property type="entry name" value="GRANULE-BOUND STARCH SYNTHASE 1, CHLOROPLASTIC/AMYLOPLASTIC"/>
    <property type="match status" value="1"/>
</dbReference>
<dbReference type="SUPFAM" id="SSF53756">
    <property type="entry name" value="UDP-Glycosyltransferase/glycogen phosphorylase"/>
    <property type="match status" value="1"/>
</dbReference>
<dbReference type="PANTHER" id="PTHR45825:SF11">
    <property type="entry name" value="ALPHA AMYLASE DOMAIN-CONTAINING PROTEIN"/>
    <property type="match status" value="1"/>
</dbReference>
<feature type="domain" description="Glycosyl transferase family 1" evidence="3">
    <location>
        <begin position="343"/>
        <end position="495"/>
    </location>
</feature>
<reference evidence="6" key="2">
    <citation type="submission" date="2020-03" db="EMBL/GenBank/DDBJ databases">
        <title>Complete Genome Sequences of Extremely Thermoacidophilic, Metal-Mobilizing Type-Strain Members of the Archaeal Family Sulfolobaceae: Acidianus brierleyi DSM-1651T, Acidianus sulfidivorans DSM-18786T, Metallosphaera hakonensis DSM-7519T, and Metallosphaera prunae DSM-10039T.</title>
        <authorList>
            <person name="Counts J.A."/>
            <person name="Kelly R.M."/>
        </authorList>
    </citation>
    <scope>NUCLEOTIDE SEQUENCE [LARGE SCALE GENOMIC DNA]</scope>
    <source>
        <strain evidence="6">HO1-1</strain>
    </source>
</reference>
<evidence type="ECO:0000256" key="1">
    <source>
        <dbReference type="ARBA" id="ARBA00022676"/>
    </source>
</evidence>
<dbReference type="Proteomes" id="UP000247586">
    <property type="component" value="Chromosome"/>
</dbReference>
<evidence type="ECO:0000259" key="3">
    <source>
        <dbReference type="Pfam" id="PF00534"/>
    </source>
</evidence>
<protein>
    <submittedName>
        <fullName evidence="5">Glycogen synthase</fullName>
    </submittedName>
</protein>
<dbReference type="Pfam" id="PF08323">
    <property type="entry name" value="Glyco_transf_5"/>
    <property type="match status" value="1"/>
</dbReference>
<dbReference type="STRING" id="1293036.GCA_001315825_02893"/>
<dbReference type="InterPro" id="IPR013534">
    <property type="entry name" value="Starch_synth_cat_dom"/>
</dbReference>
<keyword evidence="1" id="KW-0328">Glycosyltransferase</keyword>
<reference evidence="5 6" key="1">
    <citation type="submission" date="2018-05" db="EMBL/GenBank/DDBJ databases">
        <title>Complete Genome Sequences of Extremely Thermoacidophilic, Metal-Mobilizing Type-Strain Members of the Archaeal Family Sulfolobaceae: Acidianus brierleyi DSM-1651T, Acidianus sulfidivorans DSM-18786T, Metallosphaera hakonensis DSM-7519T, and Metallosphaera prunae DSM-10039T.</title>
        <authorList>
            <person name="Counts J.A."/>
            <person name="Kelly R.M."/>
        </authorList>
    </citation>
    <scope>NUCLEOTIDE SEQUENCE [LARGE SCALE GENOMIC DNA]</scope>
    <source>
        <strain evidence="5 6">HO1-1</strain>
    </source>
</reference>
<reference evidence="6" key="3">
    <citation type="submission" date="2020-03" db="EMBL/GenBank/DDBJ databases">
        <title>Sequencing and Assembly of Multiple Reported Metal-Biooxidizing Members of the Extremely Thermoacidophilic Archaeal Family Sulfolobaceae.</title>
        <authorList>
            <person name="Counts J.A."/>
            <person name="Kelly R.M."/>
        </authorList>
    </citation>
    <scope>NUCLEOTIDE SEQUENCE [LARGE SCALE GENOMIC DNA]</scope>
    <source>
        <strain evidence="6">HO1-1</strain>
    </source>
</reference>
<dbReference type="Gene3D" id="3.40.50.2000">
    <property type="entry name" value="Glycogen Phosphorylase B"/>
    <property type="match status" value="2"/>
</dbReference>
<feature type="domain" description="Starch synthase catalytic" evidence="4">
    <location>
        <begin position="16"/>
        <end position="255"/>
    </location>
</feature>
<dbReference type="OrthoDB" id="132546at2157"/>
<dbReference type="GO" id="GO:0016757">
    <property type="term" value="F:glycosyltransferase activity"/>
    <property type="evidence" value="ECO:0007669"/>
    <property type="project" value="UniProtKB-KW"/>
</dbReference>
<dbReference type="Pfam" id="PF00534">
    <property type="entry name" value="Glycos_transf_1"/>
    <property type="match status" value="1"/>
</dbReference>
<accession>A0A2U9IXI3</accession>
<dbReference type="InterPro" id="IPR001296">
    <property type="entry name" value="Glyco_trans_1"/>
</dbReference>
<dbReference type="EMBL" id="CP029287">
    <property type="protein sequence ID" value="AWS00727.1"/>
    <property type="molecule type" value="Genomic_DNA"/>
</dbReference>